<protein>
    <submittedName>
        <fullName evidence="3">DUF2062 domain-containing protein</fullName>
    </submittedName>
</protein>
<dbReference type="RefSeq" id="WP_109675572.1">
    <property type="nucleotide sequence ID" value="NZ_CP086615.1"/>
</dbReference>
<keyword evidence="1" id="KW-0472">Membrane</keyword>
<dbReference type="Pfam" id="PF09835">
    <property type="entry name" value="DUF2062"/>
    <property type="match status" value="1"/>
</dbReference>
<gene>
    <name evidence="3" type="ORF">DEM34_01605</name>
</gene>
<dbReference type="AlphaFoldDB" id="A0A2U2N8Q2"/>
<keyword evidence="1" id="KW-0812">Transmembrane</keyword>
<feature type="transmembrane region" description="Helical" evidence="1">
    <location>
        <begin position="42"/>
        <end position="59"/>
    </location>
</feature>
<organism evidence="3 4">
    <name type="scientific">Sediminicurvatus halobius</name>
    <dbReference type="NCBI Taxonomy" id="2182432"/>
    <lineage>
        <taxon>Bacteria</taxon>
        <taxon>Pseudomonadati</taxon>
        <taxon>Pseudomonadota</taxon>
        <taxon>Gammaproteobacteria</taxon>
        <taxon>Chromatiales</taxon>
        <taxon>Ectothiorhodospiraceae</taxon>
        <taxon>Sediminicurvatus</taxon>
    </lineage>
</organism>
<sequence length="175" mass="19690">MRESLRDLFRHPLRHGRAWLDRHPRLARVMTRTGCLSLQRYALARGVAVGVFIGLTPTVGMQTLLMLGACLLLRANFPAAFLASWISNPFTIAPMYFAFGVLGEMLFQPLFTTFIDGSDLVEKAALETLYVALGSLPVAALGAALGYLLFLWAWLTWARRRHERRRRGGRFASPR</sequence>
<reference evidence="3 4" key="1">
    <citation type="submission" date="2018-05" db="EMBL/GenBank/DDBJ databases">
        <title>Spiribacter halobius sp. nov., a moderately halophilic bacterium isolated from marine solar saltern.</title>
        <authorList>
            <person name="Zheng W.-S."/>
            <person name="Lu D.-C."/>
            <person name="Du Z.-J."/>
        </authorList>
    </citation>
    <scope>NUCLEOTIDE SEQUENCE [LARGE SCALE GENOMIC DNA]</scope>
    <source>
        <strain evidence="3 4">E85</strain>
    </source>
</reference>
<dbReference type="EMBL" id="QFFI01000002">
    <property type="protein sequence ID" value="PWG65463.1"/>
    <property type="molecule type" value="Genomic_DNA"/>
</dbReference>
<evidence type="ECO:0000313" key="4">
    <source>
        <dbReference type="Proteomes" id="UP000245474"/>
    </source>
</evidence>
<feature type="transmembrane region" description="Helical" evidence="1">
    <location>
        <begin position="131"/>
        <end position="157"/>
    </location>
</feature>
<feature type="domain" description="DUF2062" evidence="2">
    <location>
        <begin position="27"/>
        <end position="162"/>
    </location>
</feature>
<evidence type="ECO:0000256" key="1">
    <source>
        <dbReference type="SAM" id="Phobius"/>
    </source>
</evidence>
<dbReference type="PANTHER" id="PTHR40547">
    <property type="entry name" value="SLL0298 PROTEIN"/>
    <property type="match status" value="1"/>
</dbReference>
<dbReference type="Proteomes" id="UP000245474">
    <property type="component" value="Unassembled WGS sequence"/>
</dbReference>
<dbReference type="InterPro" id="IPR018639">
    <property type="entry name" value="DUF2062"/>
</dbReference>
<feature type="transmembrane region" description="Helical" evidence="1">
    <location>
        <begin position="65"/>
        <end position="86"/>
    </location>
</feature>
<accession>A0A2U2N8Q2</accession>
<comment type="caution">
    <text evidence="3">The sequence shown here is derived from an EMBL/GenBank/DDBJ whole genome shotgun (WGS) entry which is preliminary data.</text>
</comment>
<evidence type="ECO:0000259" key="2">
    <source>
        <dbReference type="Pfam" id="PF09835"/>
    </source>
</evidence>
<keyword evidence="1" id="KW-1133">Transmembrane helix</keyword>
<name>A0A2U2N8Q2_9GAMM</name>
<keyword evidence="4" id="KW-1185">Reference proteome</keyword>
<proteinExistence type="predicted"/>
<dbReference type="OrthoDB" id="9794343at2"/>
<feature type="transmembrane region" description="Helical" evidence="1">
    <location>
        <begin position="93"/>
        <end position="111"/>
    </location>
</feature>
<dbReference type="PANTHER" id="PTHR40547:SF1">
    <property type="entry name" value="SLL0298 PROTEIN"/>
    <property type="match status" value="1"/>
</dbReference>
<evidence type="ECO:0000313" key="3">
    <source>
        <dbReference type="EMBL" id="PWG65463.1"/>
    </source>
</evidence>